<proteinExistence type="predicted"/>
<dbReference type="Proteomes" id="UP000199517">
    <property type="component" value="Unassembled WGS sequence"/>
</dbReference>
<keyword evidence="2" id="KW-1185">Reference proteome</keyword>
<accession>A0A1I1S5V6</accession>
<evidence type="ECO:0000313" key="1">
    <source>
        <dbReference type="EMBL" id="SFD39948.1"/>
    </source>
</evidence>
<sequence>MTRSMFGRAATCAKRKRWCSAVSICTSWRRRSTRAWSFCSSAWASGLTKRSRSGVRVQHTGQSRQHARIQRVGLGQSAHRTGKVARRARVDHGHCQARGLQRTGCLELIAAGGFQDLQRRRQSRCLAGQLFDAPPRRWQAARSWHARCWQPPASDWRRQIAKNRVEPVLSLPSLSIRTSSSYNRSGCREGRFGSGAQCSVAGFKHHRGRSGYPSRSEA</sequence>
<protein>
    <submittedName>
        <fullName evidence="1">Uncharacterized protein</fullName>
    </submittedName>
</protein>
<gene>
    <name evidence="1" type="ORF">SAMN04489710_101525</name>
</gene>
<organism evidence="1 2">
    <name type="scientific">Paracidovorax konjaci</name>
    <dbReference type="NCBI Taxonomy" id="32040"/>
    <lineage>
        <taxon>Bacteria</taxon>
        <taxon>Pseudomonadati</taxon>
        <taxon>Pseudomonadota</taxon>
        <taxon>Betaproteobacteria</taxon>
        <taxon>Burkholderiales</taxon>
        <taxon>Comamonadaceae</taxon>
        <taxon>Paracidovorax</taxon>
    </lineage>
</organism>
<reference evidence="2" key="1">
    <citation type="submission" date="2016-10" db="EMBL/GenBank/DDBJ databases">
        <authorList>
            <person name="Varghese N."/>
            <person name="Submissions S."/>
        </authorList>
    </citation>
    <scope>NUCLEOTIDE SEQUENCE [LARGE SCALE GENOMIC DNA]</scope>
    <source>
        <strain evidence="2">DSM 7481</strain>
    </source>
</reference>
<evidence type="ECO:0000313" key="2">
    <source>
        <dbReference type="Proteomes" id="UP000199517"/>
    </source>
</evidence>
<name>A0A1I1S5V6_9BURK</name>
<dbReference type="AlphaFoldDB" id="A0A1I1S5V6"/>
<dbReference type="EMBL" id="FOMQ01000001">
    <property type="protein sequence ID" value="SFD39948.1"/>
    <property type="molecule type" value="Genomic_DNA"/>
</dbReference>